<dbReference type="InterPro" id="IPR011006">
    <property type="entry name" value="CheY-like_superfamily"/>
</dbReference>
<dbReference type="InterPro" id="IPR002197">
    <property type="entry name" value="HTH_Fis"/>
</dbReference>
<dbReference type="InterPro" id="IPR027417">
    <property type="entry name" value="P-loop_NTPase"/>
</dbReference>
<dbReference type="SUPFAM" id="SSF52540">
    <property type="entry name" value="P-loop containing nucleoside triphosphate hydrolases"/>
    <property type="match status" value="1"/>
</dbReference>
<dbReference type="InterPro" id="IPR001789">
    <property type="entry name" value="Sig_transdc_resp-reg_receiver"/>
</dbReference>
<name>A0A1J4SA09_9BACT</name>
<dbReference type="AlphaFoldDB" id="A0A1J4SA09"/>
<dbReference type="GO" id="GO:0005524">
    <property type="term" value="F:ATP binding"/>
    <property type="evidence" value="ECO:0007669"/>
    <property type="project" value="UniProtKB-KW"/>
</dbReference>
<dbReference type="FunFam" id="3.40.50.2300:FF:000018">
    <property type="entry name" value="DNA-binding transcriptional regulator NtrC"/>
    <property type="match status" value="1"/>
</dbReference>
<evidence type="ECO:0000313" key="10">
    <source>
        <dbReference type="Proteomes" id="UP000182278"/>
    </source>
</evidence>
<dbReference type="SMART" id="SM00448">
    <property type="entry name" value="REC"/>
    <property type="match status" value="1"/>
</dbReference>
<dbReference type="Pfam" id="PF00158">
    <property type="entry name" value="Sigma54_activat"/>
    <property type="match status" value="1"/>
</dbReference>
<evidence type="ECO:0000256" key="2">
    <source>
        <dbReference type="ARBA" id="ARBA00022741"/>
    </source>
</evidence>
<dbReference type="Pfam" id="PF25601">
    <property type="entry name" value="AAA_lid_14"/>
    <property type="match status" value="1"/>
</dbReference>
<dbReference type="Proteomes" id="UP000182278">
    <property type="component" value="Unassembled WGS sequence"/>
</dbReference>
<feature type="modified residue" description="4-aspartylphosphate" evidence="6">
    <location>
        <position position="54"/>
    </location>
</feature>
<dbReference type="InterPro" id="IPR009057">
    <property type="entry name" value="Homeodomain-like_sf"/>
</dbReference>
<dbReference type="InterPro" id="IPR003593">
    <property type="entry name" value="AAA+_ATPase"/>
</dbReference>
<evidence type="ECO:0000256" key="4">
    <source>
        <dbReference type="ARBA" id="ARBA00023015"/>
    </source>
</evidence>
<keyword evidence="1 6" id="KW-0597">Phosphoprotein</keyword>
<dbReference type="GO" id="GO:0006355">
    <property type="term" value="P:regulation of DNA-templated transcription"/>
    <property type="evidence" value="ECO:0007669"/>
    <property type="project" value="InterPro"/>
</dbReference>
<reference evidence="9 10" key="1">
    <citation type="journal article" date="2016" name="Environ. Microbiol.">
        <title>Genomic resolution of a cold subsurface aquifer community provides metabolic insights for novel microbes adapted to high CO concentrations.</title>
        <authorList>
            <person name="Probst A.J."/>
            <person name="Castelle C.J."/>
            <person name="Singh A."/>
            <person name="Brown C.T."/>
            <person name="Anantharaman K."/>
            <person name="Sharon I."/>
            <person name="Hug L.A."/>
            <person name="Burstein D."/>
            <person name="Emerson J.B."/>
            <person name="Thomas B.C."/>
            <person name="Banfield J.F."/>
        </authorList>
    </citation>
    <scope>NUCLEOTIDE SEQUENCE [LARGE SCALE GENOMIC DNA]</scope>
    <source>
        <strain evidence="9">CG1_02_38_46</strain>
    </source>
</reference>
<organism evidence="9 10">
    <name type="scientific">Candidatus Desantisbacteria bacterium CG1_02_38_46</name>
    <dbReference type="NCBI Taxonomy" id="1817893"/>
    <lineage>
        <taxon>Bacteria</taxon>
        <taxon>Candidatus Desantisiibacteriota</taxon>
    </lineage>
</organism>
<evidence type="ECO:0000256" key="1">
    <source>
        <dbReference type="ARBA" id="ARBA00022553"/>
    </source>
</evidence>
<dbReference type="EMBL" id="MNUO01000106">
    <property type="protein sequence ID" value="OIN96265.1"/>
    <property type="molecule type" value="Genomic_DNA"/>
</dbReference>
<dbReference type="Pfam" id="PF00072">
    <property type="entry name" value="Response_reg"/>
    <property type="match status" value="1"/>
</dbReference>
<dbReference type="FunFam" id="3.40.50.300:FF:000006">
    <property type="entry name" value="DNA-binding transcriptional regulator NtrC"/>
    <property type="match status" value="1"/>
</dbReference>
<proteinExistence type="predicted"/>
<comment type="caution">
    <text evidence="9">The sequence shown here is derived from an EMBL/GenBank/DDBJ whole genome shotgun (WGS) entry which is preliminary data.</text>
</comment>
<keyword evidence="3" id="KW-0067">ATP-binding</keyword>
<gene>
    <name evidence="9" type="ORF">AUJ66_06880</name>
</gene>
<dbReference type="GO" id="GO:0000160">
    <property type="term" value="P:phosphorelay signal transduction system"/>
    <property type="evidence" value="ECO:0007669"/>
    <property type="project" value="InterPro"/>
</dbReference>
<keyword evidence="2" id="KW-0547">Nucleotide-binding</keyword>
<dbReference type="Gene3D" id="3.40.50.2300">
    <property type="match status" value="1"/>
</dbReference>
<dbReference type="InterPro" id="IPR058031">
    <property type="entry name" value="AAA_lid_NorR"/>
</dbReference>
<keyword evidence="4" id="KW-0805">Transcription regulation</keyword>
<evidence type="ECO:0000313" key="9">
    <source>
        <dbReference type="EMBL" id="OIN96265.1"/>
    </source>
</evidence>
<dbReference type="SMART" id="SM00382">
    <property type="entry name" value="AAA"/>
    <property type="match status" value="1"/>
</dbReference>
<evidence type="ECO:0000256" key="6">
    <source>
        <dbReference type="PROSITE-ProRule" id="PRU00169"/>
    </source>
</evidence>
<dbReference type="SUPFAM" id="SSF46689">
    <property type="entry name" value="Homeodomain-like"/>
    <property type="match status" value="1"/>
</dbReference>
<feature type="domain" description="Response regulatory" evidence="8">
    <location>
        <begin position="5"/>
        <end position="119"/>
    </location>
</feature>
<evidence type="ECO:0000259" key="7">
    <source>
        <dbReference type="PROSITE" id="PS50045"/>
    </source>
</evidence>
<keyword evidence="5" id="KW-0804">Transcription</keyword>
<dbReference type="Gene3D" id="1.10.10.60">
    <property type="entry name" value="Homeodomain-like"/>
    <property type="match status" value="1"/>
</dbReference>
<dbReference type="Pfam" id="PF02954">
    <property type="entry name" value="HTH_8"/>
    <property type="match status" value="1"/>
</dbReference>
<dbReference type="PROSITE" id="PS50045">
    <property type="entry name" value="SIGMA54_INTERACT_4"/>
    <property type="match status" value="1"/>
</dbReference>
<evidence type="ECO:0000259" key="8">
    <source>
        <dbReference type="PROSITE" id="PS50110"/>
    </source>
</evidence>
<accession>A0A1J4SA09</accession>
<dbReference type="Gene3D" id="1.10.8.60">
    <property type="match status" value="1"/>
</dbReference>
<dbReference type="PANTHER" id="PTHR32071">
    <property type="entry name" value="TRANSCRIPTIONAL REGULATORY PROTEIN"/>
    <property type="match status" value="1"/>
</dbReference>
<dbReference type="STRING" id="1817893.AUJ66_06880"/>
<dbReference type="Gene3D" id="3.40.50.300">
    <property type="entry name" value="P-loop containing nucleotide triphosphate hydrolases"/>
    <property type="match status" value="1"/>
</dbReference>
<dbReference type="InterPro" id="IPR025944">
    <property type="entry name" value="Sigma_54_int_dom_CS"/>
</dbReference>
<protein>
    <submittedName>
        <fullName evidence="9">Fis family transcriptional regulator</fullName>
    </submittedName>
</protein>
<dbReference type="InterPro" id="IPR002078">
    <property type="entry name" value="Sigma_54_int"/>
</dbReference>
<dbReference type="PRINTS" id="PR01590">
    <property type="entry name" value="HTHFIS"/>
</dbReference>
<sequence>MDEKKILVIDDEPEQGWIFSKVLSEEGYQVLTATDGPAGLKKIENESPDLVILDIKMPGMDGLETLRRIKEINVELLVIMLTAYETVQTAVKSMKMGAYDYLSKPIDNEKLKIIIKNALKTLDLTQEVFRLKEELKERFKFASLDGESAAMQKLYALLEKAISTDVSVLLRGESGTGKELAARIIHYNSLRKDKPFITVDCATLPETLVESEIFGYEKGAFTGAISRKLGKCELANEGTLFLDEVGNLSLDTQKKLLRMLQEREIVRLGSNKPIKIDVRIVTATNTNLEELIKKRVFREDLYYRLKEFSIVLPPLREREEDVLLLARLFLNEFNKEFNKKVKEISPEAMALLMRYSWPGNVRELKNVMRSSVLLAKKYILPENFPQEIQLDEVFSERVLSSKVVPDEESQEKKDIAQGSLKEIGKTAKKEVEKQAILRVLKEVNGNKSKAARLLKIDYKTLYNKIKKYNIHAQLKD</sequence>
<feature type="domain" description="Sigma-54 factor interaction" evidence="7">
    <location>
        <begin position="144"/>
        <end position="373"/>
    </location>
</feature>
<dbReference type="PROSITE" id="PS50110">
    <property type="entry name" value="RESPONSE_REGULATORY"/>
    <property type="match status" value="1"/>
</dbReference>
<dbReference type="PROSITE" id="PS00688">
    <property type="entry name" value="SIGMA54_INTERACT_3"/>
    <property type="match status" value="1"/>
</dbReference>
<dbReference type="CDD" id="cd00009">
    <property type="entry name" value="AAA"/>
    <property type="match status" value="1"/>
</dbReference>
<evidence type="ECO:0000256" key="5">
    <source>
        <dbReference type="ARBA" id="ARBA00023163"/>
    </source>
</evidence>
<evidence type="ECO:0000256" key="3">
    <source>
        <dbReference type="ARBA" id="ARBA00022840"/>
    </source>
</evidence>
<dbReference type="SUPFAM" id="SSF52172">
    <property type="entry name" value="CheY-like"/>
    <property type="match status" value="1"/>
</dbReference>
<dbReference type="GO" id="GO:0043565">
    <property type="term" value="F:sequence-specific DNA binding"/>
    <property type="evidence" value="ECO:0007669"/>
    <property type="project" value="InterPro"/>
</dbReference>